<dbReference type="Gene3D" id="2.70.70.10">
    <property type="entry name" value="Glucose Permease (Domain IIA)"/>
    <property type="match status" value="1"/>
</dbReference>
<dbReference type="Proteomes" id="UP001595892">
    <property type="component" value="Unassembled WGS sequence"/>
</dbReference>
<keyword evidence="4" id="KW-1185">Reference proteome</keyword>
<dbReference type="GO" id="GO:0016787">
    <property type="term" value="F:hydrolase activity"/>
    <property type="evidence" value="ECO:0007669"/>
    <property type="project" value="UniProtKB-KW"/>
</dbReference>
<dbReference type="CDD" id="cd12797">
    <property type="entry name" value="M23_peptidase"/>
    <property type="match status" value="1"/>
</dbReference>
<feature type="signal peptide" evidence="1">
    <location>
        <begin position="1"/>
        <end position="21"/>
    </location>
</feature>
<evidence type="ECO:0000259" key="2">
    <source>
        <dbReference type="Pfam" id="PF01551"/>
    </source>
</evidence>
<evidence type="ECO:0000313" key="4">
    <source>
        <dbReference type="Proteomes" id="UP001595892"/>
    </source>
</evidence>
<protein>
    <submittedName>
        <fullName evidence="3">M23 family metallopeptidase</fullName>
        <ecNumber evidence="3">3.4.24.-</ecNumber>
    </submittedName>
</protein>
<evidence type="ECO:0000256" key="1">
    <source>
        <dbReference type="SAM" id="SignalP"/>
    </source>
</evidence>
<dbReference type="Pfam" id="PF01551">
    <property type="entry name" value="Peptidase_M23"/>
    <property type="match status" value="1"/>
</dbReference>
<gene>
    <name evidence="3" type="ORF">ACFO3Q_08020</name>
</gene>
<dbReference type="InterPro" id="IPR011055">
    <property type="entry name" value="Dup_hybrid_motif"/>
</dbReference>
<dbReference type="PANTHER" id="PTHR21666:SF294">
    <property type="entry name" value="PEPTIDASE M23"/>
    <property type="match status" value="1"/>
</dbReference>
<comment type="caution">
    <text evidence="3">The sequence shown here is derived from an EMBL/GenBank/DDBJ whole genome shotgun (WGS) entry which is preliminary data.</text>
</comment>
<organism evidence="3 4">
    <name type="scientific">Coralloluteibacterium thermophilum</name>
    <dbReference type="NCBI Taxonomy" id="2707049"/>
    <lineage>
        <taxon>Bacteria</taxon>
        <taxon>Pseudomonadati</taxon>
        <taxon>Pseudomonadota</taxon>
        <taxon>Gammaproteobacteria</taxon>
        <taxon>Lysobacterales</taxon>
        <taxon>Lysobacteraceae</taxon>
        <taxon>Coralloluteibacterium</taxon>
    </lineage>
</organism>
<dbReference type="EMBL" id="JBHSGG010000022">
    <property type="protein sequence ID" value="MFC4728111.1"/>
    <property type="molecule type" value="Genomic_DNA"/>
</dbReference>
<accession>A0ABV9NLM2</accession>
<feature type="domain" description="M23ase beta-sheet core" evidence="2">
    <location>
        <begin position="156"/>
        <end position="254"/>
    </location>
</feature>
<sequence length="274" mass="28776">MPFRPLLLALGLAALPGPSPAAGVGTRVALAPAPDAPAVARLRTVQRDGQFDVHVRNLTAGPIEIELGFAQAENMRSLPPLPLRQVLHAGEERLVAGLAAADGGRPARHRLALLAVPGTPDAAPVDVEYLRPFEGPVRIAQGWHGAFSHGTDEARYAIDFALPPGTPVRAARDGRVVQVESGFHEAGLDPALASRANIVRVLHDDGSMALYAHLAPDGIRVGPGDHVAAGSVLGLSGDTGYSSGPHLHFAVQVNRGLRLVSLPFRMRGFEVVEE</sequence>
<dbReference type="RefSeq" id="WP_377004133.1">
    <property type="nucleotide sequence ID" value="NZ_JBHSGG010000022.1"/>
</dbReference>
<keyword evidence="3" id="KW-0378">Hydrolase</keyword>
<name>A0ABV9NLM2_9GAMM</name>
<proteinExistence type="predicted"/>
<keyword evidence="1" id="KW-0732">Signal</keyword>
<dbReference type="SUPFAM" id="SSF51261">
    <property type="entry name" value="Duplicated hybrid motif"/>
    <property type="match status" value="1"/>
</dbReference>
<dbReference type="EC" id="3.4.24.-" evidence="3"/>
<dbReference type="InterPro" id="IPR050570">
    <property type="entry name" value="Cell_wall_metabolism_enzyme"/>
</dbReference>
<dbReference type="PANTHER" id="PTHR21666">
    <property type="entry name" value="PEPTIDASE-RELATED"/>
    <property type="match status" value="1"/>
</dbReference>
<reference evidence="4" key="1">
    <citation type="journal article" date="2019" name="Int. J. Syst. Evol. Microbiol.">
        <title>The Global Catalogue of Microorganisms (GCM) 10K type strain sequencing project: providing services to taxonomists for standard genome sequencing and annotation.</title>
        <authorList>
            <consortium name="The Broad Institute Genomics Platform"/>
            <consortium name="The Broad Institute Genome Sequencing Center for Infectious Disease"/>
            <person name="Wu L."/>
            <person name="Ma J."/>
        </authorList>
    </citation>
    <scope>NUCLEOTIDE SEQUENCE [LARGE SCALE GENOMIC DNA]</scope>
    <source>
        <strain evidence="4">CGMCC 1.13574</strain>
    </source>
</reference>
<dbReference type="InterPro" id="IPR016047">
    <property type="entry name" value="M23ase_b-sheet_dom"/>
</dbReference>
<evidence type="ECO:0000313" key="3">
    <source>
        <dbReference type="EMBL" id="MFC4728111.1"/>
    </source>
</evidence>
<feature type="chain" id="PRO_5046438735" evidence="1">
    <location>
        <begin position="22"/>
        <end position="274"/>
    </location>
</feature>